<sequence length="885" mass="98348">MNEPGADPSLSALLPNSTHGAKLPRRPELFPFQSVQLLIIRNSVSRLENVFISNNREAIVEHYNLACKLLTRLRMIKVLQSEINPANYSVKAQPIPNLSSALYTSHGKGTRGRYRFNSNPVNRDSSKSRDGRSSHLTMGLALEVVGWEAAIGDERIELASLLASGNRAKGSSSPPSYRSKATTGCDGFADSIAPSAQSVYRIFSKRPIWHRIQRDLRDILDRYETELSAIRPYLGVLDPAFYTHSNLELQAIERLQAIPAQFVRLGLILEEFWFSRLRGASLAESSWRPQSPIVLPGLASYRLFFHHPGERKRTLLPGARSAIMIFSVALANLLTNIDSNSAKFSISFKGSRCQTTDELSEKQCVILSCVSIGGLKLRQVLPGVVIDTSIKGMEFRDGVPFRLRDLLIFGPHLSPHMSPHVDEGSIFVIKKILLNFHLLSSWGAITSTGNGASLLLVLVLLLGMWLPIVIIFTIIIFSFNKPYHIYDLHTYALLVHLPYNHHPSNIFLPLPYLLSLPLLVSGSLSDGATESPVLDLGRILLRLVGYNRNWILPLEESANDGIPWGILQCVDRQDKCHHGFLFDPFLTISTVGGGSPGSHTGCHAQGWLLLAPGQAHWKDGLKTIAEPEVQHFFFSSASWLASLQMRKPQHCYSRMQHSPVGSWSLVPVGQSLVCSVVPSARMKGCYNSTEMTSQRWKEKPIPSGVARNLWAPKIHAPASARFFFIFKGTDGVLTELCSGLRFLRLGIGPKALLLLPLIDQKRRQVVMDLRIRSLRQRKAFTGYSGRDRFGIGFSGICGISSIAELTNFEIAAAELIVAAETGEEARVPLIALQWLAYDAPVSQRKWHTLCRPFGRYLLTTIHGNCGRRSDSRRKVWRPAPGFGIS</sequence>
<dbReference type="PROSITE" id="PS00133">
    <property type="entry name" value="CARBOXYPEPT_ZN_2"/>
    <property type="match status" value="1"/>
</dbReference>
<keyword evidence="6" id="KW-0812">Transmembrane</keyword>
<reference evidence="7 8" key="1">
    <citation type="journal article" date="2024" name="Plant Biotechnol. J.">
        <title>Dendrobium thyrsiflorum genome and its molecular insights into genes involved in important horticultural traits.</title>
        <authorList>
            <person name="Chen B."/>
            <person name="Wang J.Y."/>
            <person name="Zheng P.J."/>
            <person name="Li K.L."/>
            <person name="Liang Y.M."/>
            <person name="Chen X.F."/>
            <person name="Zhang C."/>
            <person name="Zhao X."/>
            <person name="He X."/>
            <person name="Zhang G.Q."/>
            <person name="Liu Z.J."/>
            <person name="Xu Q."/>
        </authorList>
    </citation>
    <scope>NUCLEOTIDE SEQUENCE [LARGE SCALE GENOMIC DNA]</scope>
    <source>
        <strain evidence="7">GZMU011</strain>
    </source>
</reference>
<keyword evidence="3" id="KW-0479">Metal-binding</keyword>
<evidence type="ECO:0000256" key="5">
    <source>
        <dbReference type="SAM" id="MobiDB-lite"/>
    </source>
</evidence>
<dbReference type="InterPro" id="IPR057247">
    <property type="entry name" value="CARBOXYPEPT_ZN_2"/>
</dbReference>
<dbReference type="EMBL" id="JANQDX010000015">
    <property type="protein sequence ID" value="KAL0910898.1"/>
    <property type="molecule type" value="Genomic_DNA"/>
</dbReference>
<protein>
    <submittedName>
        <fullName evidence="7">Uncharacterized protein</fullName>
    </submittedName>
</protein>
<evidence type="ECO:0000256" key="3">
    <source>
        <dbReference type="ARBA" id="ARBA00022723"/>
    </source>
</evidence>
<feature type="region of interest" description="Disordered" evidence="5">
    <location>
        <begin position="1"/>
        <end position="21"/>
    </location>
</feature>
<gene>
    <name evidence="7" type="ORF">M5K25_018994</name>
</gene>
<organism evidence="7 8">
    <name type="scientific">Dendrobium thyrsiflorum</name>
    <name type="common">Pinecone-like raceme dendrobium</name>
    <name type="synonym">Orchid</name>
    <dbReference type="NCBI Taxonomy" id="117978"/>
    <lineage>
        <taxon>Eukaryota</taxon>
        <taxon>Viridiplantae</taxon>
        <taxon>Streptophyta</taxon>
        <taxon>Embryophyta</taxon>
        <taxon>Tracheophyta</taxon>
        <taxon>Spermatophyta</taxon>
        <taxon>Magnoliopsida</taxon>
        <taxon>Liliopsida</taxon>
        <taxon>Asparagales</taxon>
        <taxon>Orchidaceae</taxon>
        <taxon>Epidendroideae</taxon>
        <taxon>Malaxideae</taxon>
        <taxon>Dendrobiinae</taxon>
        <taxon>Dendrobium</taxon>
    </lineage>
</organism>
<keyword evidence="8" id="KW-1185">Reference proteome</keyword>
<evidence type="ECO:0000256" key="6">
    <source>
        <dbReference type="SAM" id="Phobius"/>
    </source>
</evidence>
<feature type="transmembrane region" description="Helical" evidence="6">
    <location>
        <begin position="454"/>
        <end position="479"/>
    </location>
</feature>
<evidence type="ECO:0000256" key="4">
    <source>
        <dbReference type="ARBA" id="ARBA00022833"/>
    </source>
</evidence>
<keyword evidence="6" id="KW-0472">Membrane</keyword>
<dbReference type="AlphaFoldDB" id="A0ABD0UDW2"/>
<evidence type="ECO:0000313" key="8">
    <source>
        <dbReference type="Proteomes" id="UP001552299"/>
    </source>
</evidence>
<dbReference type="GO" id="GO:0046872">
    <property type="term" value="F:metal ion binding"/>
    <property type="evidence" value="ECO:0007669"/>
    <property type="project" value="UniProtKB-KW"/>
</dbReference>
<comment type="caution">
    <text evidence="7">The sequence shown here is derived from an EMBL/GenBank/DDBJ whole genome shotgun (WGS) entry which is preliminary data.</text>
</comment>
<dbReference type="Proteomes" id="UP001552299">
    <property type="component" value="Unassembled WGS sequence"/>
</dbReference>
<evidence type="ECO:0000313" key="7">
    <source>
        <dbReference type="EMBL" id="KAL0910898.1"/>
    </source>
</evidence>
<proteinExistence type="inferred from homology"/>
<accession>A0ABD0UDW2</accession>
<keyword evidence="4" id="KW-0862">Zinc</keyword>
<feature type="compositionally biased region" description="Basic and acidic residues" evidence="5">
    <location>
        <begin position="124"/>
        <end position="133"/>
    </location>
</feature>
<evidence type="ECO:0000256" key="1">
    <source>
        <dbReference type="ARBA" id="ARBA00001947"/>
    </source>
</evidence>
<evidence type="ECO:0000256" key="2">
    <source>
        <dbReference type="ARBA" id="ARBA00005988"/>
    </source>
</evidence>
<name>A0ABD0UDW2_DENTH</name>
<comment type="cofactor">
    <cofactor evidence="1">
        <name>Zn(2+)</name>
        <dbReference type="ChEBI" id="CHEBI:29105"/>
    </cofactor>
</comment>
<keyword evidence="6" id="KW-1133">Transmembrane helix</keyword>
<feature type="region of interest" description="Disordered" evidence="5">
    <location>
        <begin position="106"/>
        <end position="133"/>
    </location>
</feature>
<comment type="similarity">
    <text evidence="2">Belongs to the peptidase M14 family.</text>
</comment>